<evidence type="ECO:0000256" key="1">
    <source>
        <dbReference type="SAM" id="MobiDB-lite"/>
    </source>
</evidence>
<dbReference type="Pfam" id="PF05486">
    <property type="entry name" value="SRP9-21"/>
    <property type="match status" value="1"/>
</dbReference>
<dbReference type="InterPro" id="IPR039432">
    <property type="entry name" value="SRP9_dom"/>
</dbReference>
<evidence type="ECO:0000313" key="4">
    <source>
        <dbReference type="Proteomes" id="UP001497383"/>
    </source>
</evidence>
<dbReference type="EMBL" id="OZ022407">
    <property type="protein sequence ID" value="CAK9438537.1"/>
    <property type="molecule type" value="Genomic_DNA"/>
</dbReference>
<dbReference type="InterPro" id="IPR039914">
    <property type="entry name" value="SRP9-like"/>
</dbReference>
<protein>
    <recommendedName>
        <fullName evidence="2">SRP9 domain-containing protein</fullName>
    </recommendedName>
</protein>
<reference evidence="3 4" key="1">
    <citation type="submission" date="2024-03" db="EMBL/GenBank/DDBJ databases">
        <authorList>
            <person name="Brejova B."/>
        </authorList>
    </citation>
    <scope>NUCLEOTIDE SEQUENCE [LARGE SCALE GENOMIC DNA]</scope>
    <source>
        <strain evidence="3 4">CBS 14171</strain>
    </source>
</reference>
<name>A0ABP0ZQQ3_9ASCO</name>
<dbReference type="PANTHER" id="PTHR12834">
    <property type="entry name" value="SIGNAL RECOGNITION PARTICLE 9 KDA PROTEIN"/>
    <property type="match status" value="1"/>
</dbReference>
<gene>
    <name evidence="3" type="ORF">LODBEIA_P27610</name>
</gene>
<proteinExistence type="predicted"/>
<accession>A0ABP0ZQQ3</accession>
<feature type="region of interest" description="Disordered" evidence="1">
    <location>
        <begin position="132"/>
        <end position="168"/>
    </location>
</feature>
<evidence type="ECO:0000259" key="2">
    <source>
        <dbReference type="Pfam" id="PF05486"/>
    </source>
</evidence>
<evidence type="ECO:0000313" key="3">
    <source>
        <dbReference type="EMBL" id="CAK9438537.1"/>
    </source>
</evidence>
<dbReference type="PANTHER" id="PTHR12834:SF12">
    <property type="entry name" value="SIGNAL RECOGNITION PARTICLE 9 KDA PROTEIN"/>
    <property type="match status" value="1"/>
</dbReference>
<feature type="compositionally biased region" description="Basic residues" evidence="1">
    <location>
        <begin position="158"/>
        <end position="168"/>
    </location>
</feature>
<organism evidence="3 4">
    <name type="scientific">Lodderomyces beijingensis</name>
    <dbReference type="NCBI Taxonomy" id="1775926"/>
    <lineage>
        <taxon>Eukaryota</taxon>
        <taxon>Fungi</taxon>
        <taxon>Dikarya</taxon>
        <taxon>Ascomycota</taxon>
        <taxon>Saccharomycotina</taxon>
        <taxon>Pichiomycetes</taxon>
        <taxon>Debaryomycetaceae</taxon>
        <taxon>Candida/Lodderomyces clade</taxon>
        <taxon>Lodderomyces</taxon>
    </lineage>
</organism>
<sequence length="168" mass="18457">MPRIKSLDDFLELSSDLLANFPSTTLSITYTNIAKKIKSKSAKADSKDTKSQSTKTKHGPTSTHAVYIKFYEPHTGKCLKYKTIKQKELSRILNMIGPQGISNSVGLASLMTNCKFEPVVEPVVSVAEDIKVDEVATSKEGTPLPGKEETPQPSSSSNKKKNKKKKKN</sequence>
<dbReference type="Proteomes" id="UP001497383">
    <property type="component" value="Chromosome 3"/>
</dbReference>
<dbReference type="GeneID" id="92207957"/>
<keyword evidence="4" id="KW-1185">Reference proteome</keyword>
<feature type="region of interest" description="Disordered" evidence="1">
    <location>
        <begin position="41"/>
        <end position="60"/>
    </location>
</feature>
<dbReference type="RefSeq" id="XP_066829699.1">
    <property type="nucleotide sequence ID" value="XM_066972796.1"/>
</dbReference>
<feature type="domain" description="SRP9" evidence="2">
    <location>
        <begin position="4"/>
        <end position="101"/>
    </location>
</feature>